<dbReference type="InterPro" id="IPR011701">
    <property type="entry name" value="MFS"/>
</dbReference>
<evidence type="ECO:0000313" key="9">
    <source>
        <dbReference type="Proteomes" id="UP000254191"/>
    </source>
</evidence>
<dbReference type="InterPro" id="IPR036259">
    <property type="entry name" value="MFS_trans_sf"/>
</dbReference>
<dbReference type="PROSITE" id="PS50850">
    <property type="entry name" value="MFS"/>
    <property type="match status" value="1"/>
</dbReference>
<name>A0A379FG34_PROMI</name>
<evidence type="ECO:0000259" key="7">
    <source>
        <dbReference type="PROSITE" id="PS50850"/>
    </source>
</evidence>
<keyword evidence="3 6" id="KW-0812">Transmembrane</keyword>
<evidence type="ECO:0000256" key="1">
    <source>
        <dbReference type="ARBA" id="ARBA00004141"/>
    </source>
</evidence>
<keyword evidence="5 6" id="KW-0472">Membrane</keyword>
<protein>
    <submittedName>
        <fullName evidence="8">Bicyclomycin/multidrug efflux system protein</fullName>
    </submittedName>
</protein>
<dbReference type="PANTHER" id="PTHR23502">
    <property type="entry name" value="MAJOR FACILITATOR SUPERFAMILY"/>
    <property type="match status" value="1"/>
</dbReference>
<sequence>MQEQRPSYFSLILILGLISMLMPLAIDMYLPSLPTIARDFGVPGGQVQMTLSSYIFGFAIGQMVYGPMADSLGRKPVILGGVIVFALASSRLCII</sequence>
<evidence type="ECO:0000256" key="5">
    <source>
        <dbReference type="ARBA" id="ARBA00023136"/>
    </source>
</evidence>
<dbReference type="Gene3D" id="1.20.1720.10">
    <property type="entry name" value="Multidrug resistance protein D"/>
    <property type="match status" value="1"/>
</dbReference>
<dbReference type="InterPro" id="IPR020846">
    <property type="entry name" value="MFS_dom"/>
</dbReference>
<evidence type="ECO:0000256" key="6">
    <source>
        <dbReference type="SAM" id="Phobius"/>
    </source>
</evidence>
<gene>
    <name evidence="8" type="primary">bcr_3</name>
    <name evidence="8" type="ORF">NCTC11938_00877</name>
</gene>
<accession>A0A379FG34</accession>
<dbReference type="EMBL" id="UGTS01000004">
    <property type="protein sequence ID" value="SUC18713.1"/>
    <property type="molecule type" value="Genomic_DNA"/>
</dbReference>
<reference evidence="8 9" key="1">
    <citation type="submission" date="2018-06" db="EMBL/GenBank/DDBJ databases">
        <authorList>
            <consortium name="Pathogen Informatics"/>
            <person name="Doyle S."/>
        </authorList>
    </citation>
    <scope>NUCLEOTIDE SEQUENCE [LARGE SCALE GENOMIC DNA]</scope>
    <source>
        <strain evidence="8 9">NCTC11938</strain>
    </source>
</reference>
<dbReference type="GO" id="GO:0015385">
    <property type="term" value="F:sodium:proton antiporter activity"/>
    <property type="evidence" value="ECO:0007669"/>
    <property type="project" value="TreeGrafter"/>
</dbReference>
<evidence type="ECO:0000256" key="4">
    <source>
        <dbReference type="ARBA" id="ARBA00022989"/>
    </source>
</evidence>
<keyword evidence="2" id="KW-0813">Transport</keyword>
<keyword evidence="4 6" id="KW-1133">Transmembrane helix</keyword>
<dbReference type="AlphaFoldDB" id="A0A379FG34"/>
<proteinExistence type="predicted"/>
<feature type="transmembrane region" description="Helical" evidence="6">
    <location>
        <begin position="6"/>
        <end position="26"/>
    </location>
</feature>
<evidence type="ECO:0000313" key="8">
    <source>
        <dbReference type="EMBL" id="SUC18713.1"/>
    </source>
</evidence>
<dbReference type="GO" id="GO:0005886">
    <property type="term" value="C:plasma membrane"/>
    <property type="evidence" value="ECO:0007669"/>
    <property type="project" value="TreeGrafter"/>
</dbReference>
<dbReference type="PANTHER" id="PTHR23502:SF132">
    <property type="entry name" value="POLYAMINE TRANSPORTER 2-RELATED"/>
    <property type="match status" value="1"/>
</dbReference>
<organism evidence="8 9">
    <name type="scientific">Proteus mirabilis</name>
    <dbReference type="NCBI Taxonomy" id="584"/>
    <lineage>
        <taxon>Bacteria</taxon>
        <taxon>Pseudomonadati</taxon>
        <taxon>Pseudomonadota</taxon>
        <taxon>Gammaproteobacteria</taxon>
        <taxon>Enterobacterales</taxon>
        <taxon>Morganellaceae</taxon>
        <taxon>Proteus</taxon>
    </lineage>
</organism>
<feature type="transmembrane region" description="Helical" evidence="6">
    <location>
        <begin position="47"/>
        <end position="65"/>
    </location>
</feature>
<dbReference type="GO" id="GO:1990961">
    <property type="term" value="P:xenobiotic detoxification by transmembrane export across the plasma membrane"/>
    <property type="evidence" value="ECO:0007669"/>
    <property type="project" value="TreeGrafter"/>
</dbReference>
<dbReference type="SUPFAM" id="SSF103473">
    <property type="entry name" value="MFS general substrate transporter"/>
    <property type="match status" value="1"/>
</dbReference>
<feature type="domain" description="Major facilitator superfamily (MFS) profile" evidence="7">
    <location>
        <begin position="11"/>
        <end position="95"/>
    </location>
</feature>
<dbReference type="Proteomes" id="UP000254191">
    <property type="component" value="Unassembled WGS sequence"/>
</dbReference>
<evidence type="ECO:0000256" key="2">
    <source>
        <dbReference type="ARBA" id="ARBA00022448"/>
    </source>
</evidence>
<evidence type="ECO:0000256" key="3">
    <source>
        <dbReference type="ARBA" id="ARBA00022692"/>
    </source>
</evidence>
<dbReference type="Pfam" id="PF07690">
    <property type="entry name" value="MFS_1"/>
    <property type="match status" value="1"/>
</dbReference>
<comment type="subcellular location">
    <subcellularLocation>
        <location evidence="1">Membrane</location>
        <topology evidence="1">Multi-pass membrane protein</topology>
    </subcellularLocation>
</comment>